<evidence type="ECO:0000313" key="8">
    <source>
        <dbReference type="Proteomes" id="UP000298663"/>
    </source>
</evidence>
<evidence type="ECO:0000313" key="7">
    <source>
        <dbReference type="EMBL" id="TKR69108.1"/>
    </source>
</evidence>
<reference evidence="7 8" key="1">
    <citation type="journal article" date="2015" name="Genome Biol.">
        <title>Comparative genomics of Steinernema reveals deeply conserved gene regulatory networks.</title>
        <authorList>
            <person name="Dillman A.R."/>
            <person name="Macchietto M."/>
            <person name="Porter C.F."/>
            <person name="Rogers A."/>
            <person name="Williams B."/>
            <person name="Antoshechkin I."/>
            <person name="Lee M.M."/>
            <person name="Goodwin Z."/>
            <person name="Lu X."/>
            <person name="Lewis E.E."/>
            <person name="Goodrich-Blair H."/>
            <person name="Stock S.P."/>
            <person name="Adams B.J."/>
            <person name="Sternberg P.W."/>
            <person name="Mortazavi A."/>
        </authorList>
    </citation>
    <scope>NUCLEOTIDE SEQUENCE [LARGE SCALE GENOMIC DNA]</scope>
    <source>
        <strain evidence="7 8">ALL</strain>
    </source>
</reference>
<dbReference type="OrthoDB" id="5868068at2759"/>
<keyword evidence="8" id="KW-1185">Reference proteome</keyword>
<name>A0A4U5MIC6_STECR</name>
<evidence type="ECO:0000256" key="4">
    <source>
        <dbReference type="ARBA" id="ARBA00023136"/>
    </source>
</evidence>
<evidence type="ECO:0000256" key="5">
    <source>
        <dbReference type="SAM" id="Phobius"/>
    </source>
</evidence>
<feature type="transmembrane region" description="Helical" evidence="5">
    <location>
        <begin position="18"/>
        <end position="39"/>
    </location>
</feature>
<feature type="domain" description="G-protein coupled receptors family 1 profile" evidence="6">
    <location>
        <begin position="31"/>
        <end position="136"/>
    </location>
</feature>
<gene>
    <name evidence="7" type="ORF">L596_021305</name>
</gene>
<comment type="subcellular location">
    <subcellularLocation>
        <location evidence="1">Membrane</location>
    </subcellularLocation>
</comment>
<dbReference type="InterPro" id="IPR017452">
    <property type="entry name" value="GPCR_Rhodpsn_7TM"/>
</dbReference>
<keyword evidence="2 5" id="KW-0812">Transmembrane</keyword>
<comment type="caution">
    <text evidence="7">The sequence shown here is derived from an EMBL/GenBank/DDBJ whole genome shotgun (WGS) entry which is preliminary data.</text>
</comment>
<dbReference type="AlphaFoldDB" id="A0A4U5MIC6"/>
<feature type="transmembrane region" description="Helical" evidence="5">
    <location>
        <begin position="51"/>
        <end position="72"/>
    </location>
</feature>
<proteinExistence type="predicted"/>
<evidence type="ECO:0000256" key="3">
    <source>
        <dbReference type="ARBA" id="ARBA00022989"/>
    </source>
</evidence>
<keyword evidence="4 5" id="KW-0472">Membrane</keyword>
<organism evidence="7 8">
    <name type="scientific">Steinernema carpocapsae</name>
    <name type="common">Entomopathogenic nematode</name>
    <dbReference type="NCBI Taxonomy" id="34508"/>
    <lineage>
        <taxon>Eukaryota</taxon>
        <taxon>Metazoa</taxon>
        <taxon>Ecdysozoa</taxon>
        <taxon>Nematoda</taxon>
        <taxon>Chromadorea</taxon>
        <taxon>Rhabditida</taxon>
        <taxon>Tylenchina</taxon>
        <taxon>Panagrolaimomorpha</taxon>
        <taxon>Strongyloidoidea</taxon>
        <taxon>Steinernematidae</taxon>
        <taxon>Steinernema</taxon>
    </lineage>
</organism>
<dbReference type="Pfam" id="PF10328">
    <property type="entry name" value="7TM_GPCR_Srx"/>
    <property type="match status" value="1"/>
</dbReference>
<dbReference type="SUPFAM" id="SSF81321">
    <property type="entry name" value="Family A G protein-coupled receptor-like"/>
    <property type="match status" value="1"/>
</dbReference>
<feature type="transmembrane region" description="Helical" evidence="5">
    <location>
        <begin position="99"/>
        <end position="121"/>
    </location>
</feature>
<evidence type="ECO:0000256" key="2">
    <source>
        <dbReference type="ARBA" id="ARBA00022692"/>
    </source>
</evidence>
<dbReference type="GO" id="GO:0016020">
    <property type="term" value="C:membrane"/>
    <property type="evidence" value="ECO:0007669"/>
    <property type="project" value="UniProtKB-SubCell"/>
</dbReference>
<keyword evidence="3 5" id="KW-1133">Transmembrane helix</keyword>
<dbReference type="InterPro" id="IPR019430">
    <property type="entry name" value="7TM_GPCR_serpentine_rcpt_Srx"/>
</dbReference>
<dbReference type="Proteomes" id="UP000298663">
    <property type="component" value="Unassembled WGS sequence"/>
</dbReference>
<dbReference type="PROSITE" id="PS50262">
    <property type="entry name" value="G_PROTEIN_RECEP_F1_2"/>
    <property type="match status" value="1"/>
</dbReference>
<accession>A0A4U5MIC6</accession>
<evidence type="ECO:0000256" key="1">
    <source>
        <dbReference type="ARBA" id="ARBA00004370"/>
    </source>
</evidence>
<reference evidence="7 8" key="2">
    <citation type="journal article" date="2019" name="G3 (Bethesda)">
        <title>Hybrid Assembly of the Genome of the Entomopathogenic Nematode Steinernema carpocapsae Identifies the X-Chromosome.</title>
        <authorList>
            <person name="Serra L."/>
            <person name="Macchietto M."/>
            <person name="Macias-Munoz A."/>
            <person name="McGill C.J."/>
            <person name="Rodriguez I.M."/>
            <person name="Rodriguez B."/>
            <person name="Murad R."/>
            <person name="Mortazavi A."/>
        </authorList>
    </citation>
    <scope>NUCLEOTIDE SEQUENCE [LARGE SCALE GENOMIC DNA]</scope>
    <source>
        <strain evidence="7 8">ALL</strain>
    </source>
</reference>
<protein>
    <recommendedName>
        <fullName evidence="6">G-protein coupled receptors family 1 profile domain-containing protein</fullName>
    </recommendedName>
</protein>
<dbReference type="Gene3D" id="1.20.1070.10">
    <property type="entry name" value="Rhodopsin 7-helix transmembrane proteins"/>
    <property type="match status" value="1"/>
</dbReference>
<dbReference type="EMBL" id="AZBU02000007">
    <property type="protein sequence ID" value="TKR69108.1"/>
    <property type="molecule type" value="Genomic_DNA"/>
</dbReference>
<evidence type="ECO:0000259" key="6">
    <source>
        <dbReference type="PROSITE" id="PS50262"/>
    </source>
</evidence>
<sequence length="136" mass="15530">MNASTTSMPSQDVRISGFLVYLILNLFGLTSNLFVLFVFFKFRKQLFKTAFTLIAVQLLISDLLTHLVQLYIAVPLTLHGTNIYGNTLFHYLPAFFDTVAYNGTLLFIFLISVNLFTMFLAKSVNHVFFSRPNVFL</sequence>